<dbReference type="Gene3D" id="3.15.10.30">
    <property type="entry name" value="Haemolymph juvenile hormone binding protein"/>
    <property type="match status" value="1"/>
</dbReference>
<feature type="signal peptide" evidence="1">
    <location>
        <begin position="1"/>
        <end position="18"/>
    </location>
</feature>
<dbReference type="AlphaFoldDB" id="A0A0U3BYJ4"/>
<gene>
    <name evidence="2" type="primary">obp5</name>
</gene>
<dbReference type="InterPro" id="IPR038606">
    <property type="entry name" value="To_sf"/>
</dbReference>
<name>A0A0U3BYJ4_CNAME</name>
<sequence>MIQYSLWVVCVFCILVNADPVSFINKCKADDDKCIKETTRVVIPKFTDGLPEYNVETLDPVFFKNIDSSSPTLKLLLDNVTVKNLKKCIPKSVRRDAQKAKLYLKIQCDATLDGHYDMNGRLLILSISGNGKIHVDLRKAVFDIEIDLMDKKGKDGKNHWQVKSWKYTYELNDKSTVYFENLLSGNPALAEAAKNVIAESGNEIIREVGSPVLKAVIGRIIENILHFFRAVPIEDLTLDN</sequence>
<dbReference type="PANTHER" id="PTHR11008">
    <property type="entry name" value="PROTEIN TAKEOUT-LIKE PROTEIN"/>
    <property type="match status" value="1"/>
</dbReference>
<dbReference type="InterPro" id="IPR010562">
    <property type="entry name" value="Haemolymph_juvenile_hormone-bd"/>
</dbReference>
<protein>
    <submittedName>
        <fullName evidence="2">Odorant-binding protein 5</fullName>
    </submittedName>
</protein>
<dbReference type="SMART" id="SM00700">
    <property type="entry name" value="JHBP"/>
    <property type="match status" value="1"/>
</dbReference>
<organism evidence="2">
    <name type="scientific">Cnaphalocrocis medinalis</name>
    <name type="common">Rice leaffolder moth</name>
    <dbReference type="NCBI Taxonomy" id="437488"/>
    <lineage>
        <taxon>Eukaryota</taxon>
        <taxon>Metazoa</taxon>
        <taxon>Ecdysozoa</taxon>
        <taxon>Arthropoda</taxon>
        <taxon>Hexapoda</taxon>
        <taxon>Insecta</taxon>
        <taxon>Pterygota</taxon>
        <taxon>Neoptera</taxon>
        <taxon>Endopterygota</taxon>
        <taxon>Lepidoptera</taxon>
        <taxon>Glossata</taxon>
        <taxon>Ditrysia</taxon>
        <taxon>Pyraloidea</taxon>
        <taxon>Crambidae</taxon>
        <taxon>Pyraustinae</taxon>
        <taxon>Cnaphalocrocis</taxon>
    </lineage>
</organism>
<evidence type="ECO:0000313" key="2">
    <source>
        <dbReference type="EMBL" id="ALT31635.1"/>
    </source>
</evidence>
<dbReference type="EMBL" id="KP975116">
    <property type="protein sequence ID" value="ALT31635.1"/>
    <property type="molecule type" value="mRNA"/>
</dbReference>
<proteinExistence type="evidence at transcript level"/>
<reference evidence="2" key="2">
    <citation type="submission" date="2015-03" db="EMBL/GenBank/DDBJ databases">
        <authorList>
            <person name="Murphy D."/>
        </authorList>
    </citation>
    <scope>NUCLEOTIDE SEQUENCE</scope>
</reference>
<dbReference type="Pfam" id="PF06585">
    <property type="entry name" value="JHBP"/>
    <property type="match status" value="1"/>
</dbReference>
<dbReference type="PANTHER" id="PTHR11008:SF41">
    <property type="entry name" value="RE70318P"/>
    <property type="match status" value="1"/>
</dbReference>
<feature type="chain" id="PRO_5006836712" evidence="1">
    <location>
        <begin position="19"/>
        <end position="240"/>
    </location>
</feature>
<dbReference type="SMR" id="A0A0U3BYJ4"/>
<keyword evidence="1" id="KW-0732">Signal</keyword>
<reference evidence="2" key="1">
    <citation type="journal article" date="2015" name="PLoS ONE">
        <title>Identification and Comparative Expression Profiles of Chemoreception Genes Revealed from Major Chemoreception Organs of the Rice Leaf Folder, Cnaphalocrocis medinalis (Lepidoptera: Pyralidae).</title>
        <authorList>
            <person name="Zeng F.F."/>
            <person name="Zhao Z.F."/>
            <person name="Yan M.J."/>
            <person name="Zhou W."/>
            <person name="Zhang Z."/>
            <person name="Zhang A."/>
            <person name="Lu Z.X."/>
            <person name="Wang M.Q."/>
        </authorList>
    </citation>
    <scope>NUCLEOTIDE SEQUENCE</scope>
</reference>
<accession>A0A0U3BYJ4</accession>
<evidence type="ECO:0000256" key="1">
    <source>
        <dbReference type="SAM" id="SignalP"/>
    </source>
</evidence>